<dbReference type="Gene3D" id="1.10.10.10">
    <property type="entry name" value="Winged helix-like DNA-binding domain superfamily/Winged helix DNA-binding domain"/>
    <property type="match status" value="1"/>
</dbReference>
<dbReference type="InterPro" id="IPR013325">
    <property type="entry name" value="RNA_pol_sigma_r2"/>
</dbReference>
<dbReference type="Pfam" id="PF08281">
    <property type="entry name" value="Sigma70_r4_2"/>
    <property type="match status" value="1"/>
</dbReference>
<dbReference type="PANTHER" id="PTHR43133:SF25">
    <property type="entry name" value="RNA POLYMERASE SIGMA FACTOR RFAY-RELATED"/>
    <property type="match status" value="1"/>
</dbReference>
<gene>
    <name evidence="7" type="ORF">G3574_03735</name>
</gene>
<dbReference type="AlphaFoldDB" id="A0A6B3SH44"/>
<protein>
    <submittedName>
        <fullName evidence="7">RNA polymerase sigma factor</fullName>
    </submittedName>
</protein>
<evidence type="ECO:0000313" key="8">
    <source>
        <dbReference type="Proteomes" id="UP000482155"/>
    </source>
</evidence>
<comment type="similarity">
    <text evidence="1">Belongs to the sigma-70 factor family. ECF subfamily.</text>
</comment>
<accession>A0A6B3SH44</accession>
<sequence>MQDDSAQLMIACIPRLRRYARALIGDRTGADDLVQDTMERGWSRMSSWRSGSDMRAWLFGIMHNLHIDQVRRPSITTVELGDETPMPSIHAPQADRMQLRDMESALKTLPAEQREILLLVALEEMTYEEVSATLGIPVGTVMSRLSRARERLRAQMEGQTVASPLKVVK</sequence>
<evidence type="ECO:0000256" key="1">
    <source>
        <dbReference type="ARBA" id="ARBA00010641"/>
    </source>
</evidence>
<dbReference type="Gene3D" id="1.10.1740.10">
    <property type="match status" value="1"/>
</dbReference>
<dbReference type="PANTHER" id="PTHR43133">
    <property type="entry name" value="RNA POLYMERASE ECF-TYPE SIGMA FACTO"/>
    <property type="match status" value="1"/>
</dbReference>
<feature type="domain" description="RNA polymerase sigma factor 70 region 4 type 2" evidence="5">
    <location>
        <begin position="100"/>
        <end position="152"/>
    </location>
</feature>
<dbReference type="InterPro" id="IPR013324">
    <property type="entry name" value="RNA_pol_sigma_r3/r4-like"/>
</dbReference>
<dbReference type="SUPFAM" id="SSF88946">
    <property type="entry name" value="Sigma2 domain of RNA polymerase sigma factors"/>
    <property type="match status" value="1"/>
</dbReference>
<dbReference type="GO" id="GO:0003677">
    <property type="term" value="F:DNA binding"/>
    <property type="evidence" value="ECO:0007669"/>
    <property type="project" value="InterPro"/>
</dbReference>
<dbReference type="InterPro" id="IPR036388">
    <property type="entry name" value="WH-like_DNA-bd_sf"/>
</dbReference>
<dbReference type="RefSeq" id="WP_163960679.1">
    <property type="nucleotide sequence ID" value="NZ_JAAIVB010000011.1"/>
</dbReference>
<dbReference type="InterPro" id="IPR039425">
    <property type="entry name" value="RNA_pol_sigma-70-like"/>
</dbReference>
<name>A0A6B3SH44_9BURK</name>
<feature type="domain" description="PhyR sigma2" evidence="6">
    <location>
        <begin position="11"/>
        <end position="63"/>
    </location>
</feature>
<keyword evidence="4" id="KW-0804">Transcription</keyword>
<dbReference type="Proteomes" id="UP000482155">
    <property type="component" value="Unassembled WGS sequence"/>
</dbReference>
<dbReference type="GO" id="GO:0006352">
    <property type="term" value="P:DNA-templated transcription initiation"/>
    <property type="evidence" value="ECO:0007669"/>
    <property type="project" value="InterPro"/>
</dbReference>
<dbReference type="NCBIfam" id="TIGR02937">
    <property type="entry name" value="sigma70-ECF"/>
    <property type="match status" value="1"/>
</dbReference>
<dbReference type="EMBL" id="JAAIVB010000011">
    <property type="protein sequence ID" value="NEX60181.1"/>
    <property type="molecule type" value="Genomic_DNA"/>
</dbReference>
<comment type="caution">
    <text evidence="7">The sequence shown here is derived from an EMBL/GenBank/DDBJ whole genome shotgun (WGS) entry which is preliminary data.</text>
</comment>
<dbReference type="InterPro" id="IPR013249">
    <property type="entry name" value="RNA_pol_sigma70_r4_t2"/>
</dbReference>
<evidence type="ECO:0000256" key="4">
    <source>
        <dbReference type="ARBA" id="ARBA00023163"/>
    </source>
</evidence>
<dbReference type="SUPFAM" id="SSF88659">
    <property type="entry name" value="Sigma3 and sigma4 domains of RNA polymerase sigma factors"/>
    <property type="match status" value="1"/>
</dbReference>
<keyword evidence="8" id="KW-1185">Reference proteome</keyword>
<organism evidence="7 8">
    <name type="scientific">Noviherbaspirillum galbum</name>
    <dbReference type="NCBI Taxonomy" id="2709383"/>
    <lineage>
        <taxon>Bacteria</taxon>
        <taxon>Pseudomonadati</taxon>
        <taxon>Pseudomonadota</taxon>
        <taxon>Betaproteobacteria</taxon>
        <taxon>Burkholderiales</taxon>
        <taxon>Oxalobacteraceae</taxon>
        <taxon>Noviherbaspirillum</taxon>
    </lineage>
</organism>
<dbReference type="CDD" id="cd06171">
    <property type="entry name" value="Sigma70_r4"/>
    <property type="match status" value="1"/>
</dbReference>
<dbReference type="InterPro" id="IPR014284">
    <property type="entry name" value="RNA_pol_sigma-70_dom"/>
</dbReference>
<dbReference type="InterPro" id="IPR053866">
    <property type="entry name" value="PhyR_sigma2"/>
</dbReference>
<evidence type="ECO:0000259" key="5">
    <source>
        <dbReference type="Pfam" id="PF08281"/>
    </source>
</evidence>
<dbReference type="Pfam" id="PF22029">
    <property type="entry name" value="PhyR_sigma2"/>
    <property type="match status" value="1"/>
</dbReference>
<evidence type="ECO:0000256" key="2">
    <source>
        <dbReference type="ARBA" id="ARBA00023015"/>
    </source>
</evidence>
<dbReference type="GO" id="GO:0016987">
    <property type="term" value="F:sigma factor activity"/>
    <property type="evidence" value="ECO:0007669"/>
    <property type="project" value="UniProtKB-KW"/>
</dbReference>
<proteinExistence type="inferred from homology"/>
<evidence type="ECO:0000313" key="7">
    <source>
        <dbReference type="EMBL" id="NEX60181.1"/>
    </source>
</evidence>
<evidence type="ECO:0000256" key="3">
    <source>
        <dbReference type="ARBA" id="ARBA00023082"/>
    </source>
</evidence>
<keyword evidence="3" id="KW-0731">Sigma factor</keyword>
<keyword evidence="2" id="KW-0805">Transcription regulation</keyword>
<evidence type="ECO:0000259" key="6">
    <source>
        <dbReference type="Pfam" id="PF22029"/>
    </source>
</evidence>
<reference evidence="7 8" key="1">
    <citation type="submission" date="2020-02" db="EMBL/GenBank/DDBJ databases">
        <authorList>
            <person name="Kim M.K."/>
        </authorList>
    </citation>
    <scope>NUCLEOTIDE SEQUENCE [LARGE SCALE GENOMIC DNA]</scope>
    <source>
        <strain evidence="7 8">17J57-3</strain>
    </source>
</reference>